<dbReference type="Gene3D" id="1.25.10.10">
    <property type="entry name" value="Leucine-rich Repeat Variant"/>
    <property type="match status" value="1"/>
</dbReference>
<dbReference type="InterPro" id="IPR016024">
    <property type="entry name" value="ARM-type_fold"/>
</dbReference>
<feature type="region of interest" description="Disordered" evidence="2">
    <location>
        <begin position="310"/>
        <end position="338"/>
    </location>
</feature>
<evidence type="ECO:0000256" key="2">
    <source>
        <dbReference type="SAM" id="MobiDB-lite"/>
    </source>
</evidence>
<protein>
    <recommendedName>
        <fullName evidence="3">LRRK2 ARM repeat domain-containing protein</fullName>
    </recommendedName>
</protein>
<dbReference type="InterPro" id="IPR056597">
    <property type="entry name" value="ARM_LRRK2"/>
</dbReference>
<keyword evidence="5" id="KW-1185">Reference proteome</keyword>
<accession>A0AAP0HSK0</accession>
<dbReference type="Pfam" id="PF23744">
    <property type="entry name" value="ARM_LRRK2"/>
    <property type="match status" value="1"/>
</dbReference>
<evidence type="ECO:0000256" key="1">
    <source>
        <dbReference type="ARBA" id="ARBA00022737"/>
    </source>
</evidence>
<sequence>MVASSKNVRTISQEAFDGLVKENMEDLGMDPAEALQDAIEALTLQGVDLSGIVTCIPGVSSISDDPVIQCLDRLKEFDSKLGSRETPSTSGEDFEEIADILDRLWSLCSVEGSGNASIATRNGGLDLLISICFKIDPQCGRALDSGLKAMSSLIHDVQTTEIFRVHHGPKLVMDMLTNCNQNTSILDNGFLVVAAAATGNELVKESFMELKIDEFLLHLLKGKNKGRIQSLYDVIHALLTPDDGRVVASQVYGYARRFAEIGIAQELVEEFHEGLTSVNLVSACTALKTIAVNRWEEGITGSSNARNLVREEDNDGSNMRRNGRAIVNDGSHQQRRLEQRTQMREPLWNEGHKQLVEGKVGNFGLPCVGLNNEFEKMLRVGLLCLQATSLYFILYPFPLVIPIADFIFNYQLDSFSPFWEFHFPRALRRKEELIAQSGGIDAVFQCIDDSGAHNNKAVSRSFCSLLSKLAGSDSNKSAIVQKGGINRLMKLSSQFSEDPSVLQEIMTIITVLSLRSPANAACAMEAGVGDFAIEAMKKFPDAYQMQRQSCLMIRNLVVRNPENRAILLGNGIEKIIRKAKESHESCRDAASAALRDLGLDNYNS</sequence>
<feature type="domain" description="LRRK2 ARM repeat" evidence="3">
    <location>
        <begin position="457"/>
        <end position="595"/>
    </location>
</feature>
<dbReference type="EMBL" id="JBBNAE010000009">
    <property type="protein sequence ID" value="KAK9096689.1"/>
    <property type="molecule type" value="Genomic_DNA"/>
</dbReference>
<dbReference type="AlphaFoldDB" id="A0AAP0HSK0"/>
<name>A0AAP0HSK0_9MAGN</name>
<comment type="caution">
    <text evidence="4">The sequence shown here is derived from an EMBL/GenBank/DDBJ whole genome shotgun (WGS) entry which is preliminary data.</text>
</comment>
<gene>
    <name evidence="4" type="ORF">Sjap_022186</name>
</gene>
<evidence type="ECO:0000313" key="4">
    <source>
        <dbReference type="EMBL" id="KAK9096689.1"/>
    </source>
</evidence>
<dbReference type="PANTHER" id="PTHR22895">
    <property type="entry name" value="ARMADILLO REPEAT-CONTAINING PROTEIN 6"/>
    <property type="match status" value="1"/>
</dbReference>
<proteinExistence type="predicted"/>
<evidence type="ECO:0000259" key="3">
    <source>
        <dbReference type="Pfam" id="PF23744"/>
    </source>
</evidence>
<keyword evidence="1" id="KW-0677">Repeat</keyword>
<dbReference type="InterPro" id="IPR011989">
    <property type="entry name" value="ARM-like"/>
</dbReference>
<evidence type="ECO:0000313" key="5">
    <source>
        <dbReference type="Proteomes" id="UP001417504"/>
    </source>
</evidence>
<dbReference type="PANTHER" id="PTHR22895:SF0">
    <property type="entry name" value="ARMADILLO REPEAT-CONTAINING PROTEIN 6"/>
    <property type="match status" value="1"/>
</dbReference>
<dbReference type="Proteomes" id="UP001417504">
    <property type="component" value="Unassembled WGS sequence"/>
</dbReference>
<organism evidence="4 5">
    <name type="scientific">Stephania japonica</name>
    <dbReference type="NCBI Taxonomy" id="461633"/>
    <lineage>
        <taxon>Eukaryota</taxon>
        <taxon>Viridiplantae</taxon>
        <taxon>Streptophyta</taxon>
        <taxon>Embryophyta</taxon>
        <taxon>Tracheophyta</taxon>
        <taxon>Spermatophyta</taxon>
        <taxon>Magnoliopsida</taxon>
        <taxon>Ranunculales</taxon>
        <taxon>Menispermaceae</taxon>
        <taxon>Menispermoideae</taxon>
        <taxon>Cissampelideae</taxon>
        <taxon>Stephania</taxon>
    </lineage>
</organism>
<reference evidence="4 5" key="1">
    <citation type="submission" date="2024-01" db="EMBL/GenBank/DDBJ databases">
        <title>Genome assemblies of Stephania.</title>
        <authorList>
            <person name="Yang L."/>
        </authorList>
    </citation>
    <scope>NUCLEOTIDE SEQUENCE [LARGE SCALE GENOMIC DNA]</scope>
    <source>
        <strain evidence="4">QJT</strain>
        <tissue evidence="4">Leaf</tissue>
    </source>
</reference>
<dbReference type="SUPFAM" id="SSF48371">
    <property type="entry name" value="ARM repeat"/>
    <property type="match status" value="1"/>
</dbReference>